<name>A0ABT9FGB8_9GAMM</name>
<keyword evidence="3" id="KW-1185">Reference proteome</keyword>
<feature type="transmembrane region" description="Helical" evidence="1">
    <location>
        <begin position="57"/>
        <end position="77"/>
    </location>
</feature>
<keyword evidence="1" id="KW-1133">Transmembrane helix</keyword>
<feature type="transmembrane region" description="Helical" evidence="1">
    <location>
        <begin position="83"/>
        <end position="103"/>
    </location>
</feature>
<gene>
    <name evidence="2" type="ORF">Q8W34_14350</name>
</gene>
<keyword evidence="1" id="KW-0472">Membrane</keyword>
<comment type="caution">
    <text evidence="2">The sequence shown here is derived from an EMBL/GenBank/DDBJ whole genome shotgun (WGS) entry which is preliminary data.</text>
</comment>
<keyword evidence="1" id="KW-0812">Transmembrane</keyword>
<accession>A0ABT9FGB8</accession>
<proteinExistence type="predicted"/>
<organism evidence="2 3">
    <name type="scientific">Pseudoalteromonas marina</name>
    <dbReference type="NCBI Taxonomy" id="267375"/>
    <lineage>
        <taxon>Bacteria</taxon>
        <taxon>Pseudomonadati</taxon>
        <taxon>Pseudomonadota</taxon>
        <taxon>Gammaproteobacteria</taxon>
        <taxon>Alteromonadales</taxon>
        <taxon>Pseudoalteromonadaceae</taxon>
        <taxon>Pseudoalteromonas</taxon>
    </lineage>
</organism>
<evidence type="ECO:0000256" key="1">
    <source>
        <dbReference type="SAM" id="Phobius"/>
    </source>
</evidence>
<dbReference type="Proteomes" id="UP001177212">
    <property type="component" value="Unassembled WGS sequence"/>
</dbReference>
<reference evidence="2" key="1">
    <citation type="submission" date="2023-07" db="EMBL/GenBank/DDBJ databases">
        <title>Genome content predicts the carbon catabolic preferences of heterotrophic bacteria.</title>
        <authorList>
            <person name="Gralka M."/>
        </authorList>
    </citation>
    <scope>NUCLEOTIDE SEQUENCE</scope>
    <source>
        <strain evidence="2">4G09</strain>
    </source>
</reference>
<dbReference type="RefSeq" id="WP_305472568.1">
    <property type="nucleotide sequence ID" value="NZ_JAUYVT010000014.1"/>
</dbReference>
<dbReference type="EMBL" id="JAUYVT010000014">
    <property type="protein sequence ID" value="MDP2565824.1"/>
    <property type="molecule type" value="Genomic_DNA"/>
</dbReference>
<evidence type="ECO:0000313" key="2">
    <source>
        <dbReference type="EMBL" id="MDP2565824.1"/>
    </source>
</evidence>
<sequence>MESINKDLKKFNHLQGLGPEHARDFIVKKYEGESPRALHAIANMHTQMSQNHFKYSLLLFLLNLFSISCVVGFSVAFSEKLNLIVVPHTLVVFSALFYALTLYQTYSCYKLYSVHSKYSSVLLSAISYIRAKAPSGVIS</sequence>
<protein>
    <submittedName>
        <fullName evidence="2">Uncharacterized protein</fullName>
    </submittedName>
</protein>
<evidence type="ECO:0000313" key="3">
    <source>
        <dbReference type="Proteomes" id="UP001177212"/>
    </source>
</evidence>